<dbReference type="InterPro" id="IPR043726">
    <property type="entry name" value="LiaI-LiaF-like_TM1"/>
</dbReference>
<accession>A0A1H9BYZ7</accession>
<gene>
    <name evidence="3" type="ORF">SAMN05216362_104137</name>
</gene>
<evidence type="ECO:0000259" key="2">
    <source>
        <dbReference type="Pfam" id="PF18917"/>
    </source>
</evidence>
<dbReference type="OrthoDB" id="2989824at2"/>
<protein>
    <recommendedName>
        <fullName evidence="2">LiaI-LiaF-like transmembrane region domain-containing protein</fullName>
    </recommendedName>
</protein>
<feature type="transmembrane region" description="Helical" evidence="1">
    <location>
        <begin position="7"/>
        <end position="26"/>
    </location>
</feature>
<reference evidence="3 4" key="1">
    <citation type="submission" date="2016-10" db="EMBL/GenBank/DDBJ databases">
        <authorList>
            <person name="de Groot N.N."/>
        </authorList>
    </citation>
    <scope>NUCLEOTIDE SEQUENCE [LARGE SCALE GENOMIC DNA]</scope>
    <source>
        <strain evidence="3 4">DSM 21633</strain>
    </source>
</reference>
<feature type="transmembrane region" description="Helical" evidence="1">
    <location>
        <begin position="59"/>
        <end position="75"/>
    </location>
</feature>
<evidence type="ECO:0000256" key="1">
    <source>
        <dbReference type="SAM" id="Phobius"/>
    </source>
</evidence>
<dbReference type="STRING" id="571933.SAMN05216362_104137"/>
<feature type="transmembrane region" description="Helical" evidence="1">
    <location>
        <begin position="81"/>
        <end position="98"/>
    </location>
</feature>
<proteinExistence type="predicted"/>
<keyword evidence="1" id="KW-0812">Transmembrane</keyword>
<feature type="transmembrane region" description="Helical" evidence="1">
    <location>
        <begin position="32"/>
        <end position="52"/>
    </location>
</feature>
<feature type="domain" description="LiaI-LiaF-like transmembrane region" evidence="2">
    <location>
        <begin position="7"/>
        <end position="47"/>
    </location>
</feature>
<name>A0A1H9BYZ7_9BACI</name>
<feature type="transmembrane region" description="Helical" evidence="1">
    <location>
        <begin position="136"/>
        <end position="157"/>
    </location>
</feature>
<evidence type="ECO:0000313" key="4">
    <source>
        <dbReference type="Proteomes" id="UP000199427"/>
    </source>
</evidence>
<dbReference type="EMBL" id="FOES01000004">
    <property type="protein sequence ID" value="SEP94245.1"/>
    <property type="molecule type" value="Genomic_DNA"/>
</dbReference>
<keyword evidence="4" id="KW-1185">Reference proteome</keyword>
<dbReference type="RefSeq" id="WP_091772722.1">
    <property type="nucleotide sequence ID" value="NZ_CAESCL010000056.1"/>
</dbReference>
<dbReference type="Pfam" id="PF18917">
    <property type="entry name" value="LiaI-LiaF-like_TM1"/>
    <property type="match status" value="1"/>
</dbReference>
<sequence>MNQQRSFLGIILIGIGIYFLLQQYSIPFLSRFDTWPTILIILGIAFLFNGYAQKLSDSIFPGVVLLGLGIHFHALTHSVQWIDHWGMYTLIIGFAFLLRSQKTNQGMVVGLIFIIISFMAITSIAMPNWFRWFDYIFVQLERFWPILLILIGSILLFKK</sequence>
<feature type="transmembrane region" description="Helical" evidence="1">
    <location>
        <begin position="110"/>
        <end position="130"/>
    </location>
</feature>
<organism evidence="3 4">
    <name type="scientific">Piscibacillus halophilus</name>
    <dbReference type="NCBI Taxonomy" id="571933"/>
    <lineage>
        <taxon>Bacteria</taxon>
        <taxon>Bacillati</taxon>
        <taxon>Bacillota</taxon>
        <taxon>Bacilli</taxon>
        <taxon>Bacillales</taxon>
        <taxon>Bacillaceae</taxon>
        <taxon>Piscibacillus</taxon>
    </lineage>
</organism>
<dbReference type="AlphaFoldDB" id="A0A1H9BYZ7"/>
<keyword evidence="1" id="KW-1133">Transmembrane helix</keyword>
<keyword evidence="1" id="KW-0472">Membrane</keyword>
<dbReference type="Proteomes" id="UP000199427">
    <property type="component" value="Unassembled WGS sequence"/>
</dbReference>
<evidence type="ECO:0000313" key="3">
    <source>
        <dbReference type="EMBL" id="SEP94245.1"/>
    </source>
</evidence>